<dbReference type="PATRIC" id="fig|157733.3.peg.3293"/>
<dbReference type="NCBIfam" id="NF003544">
    <property type="entry name" value="PRK05201.1"/>
    <property type="match status" value="1"/>
</dbReference>
<dbReference type="GO" id="GO:0043335">
    <property type="term" value="P:protein unfolding"/>
    <property type="evidence" value="ECO:0007669"/>
    <property type="project" value="UniProtKB-UniRule"/>
</dbReference>
<organism evidence="6 7">
    <name type="scientific">Guptibacillus hwajinpoensis</name>
    <dbReference type="NCBI Taxonomy" id="208199"/>
    <lineage>
        <taxon>Bacteria</taxon>
        <taxon>Bacillati</taxon>
        <taxon>Bacillota</taxon>
        <taxon>Bacilli</taxon>
        <taxon>Bacillales</taxon>
        <taxon>Guptibacillaceae</taxon>
        <taxon>Guptibacillus</taxon>
    </lineage>
</organism>
<dbReference type="GeneID" id="301326576"/>
<keyword evidence="7" id="KW-1185">Reference proteome</keyword>
<comment type="subcellular location">
    <subcellularLocation>
        <location evidence="5">Cytoplasm</location>
    </subcellularLocation>
</comment>
<dbReference type="PANTHER" id="PTHR48102">
    <property type="entry name" value="ATP-DEPENDENT CLP PROTEASE ATP-BINDING SUBUNIT CLPX-LIKE, MITOCHONDRIAL-RELATED"/>
    <property type="match status" value="1"/>
</dbReference>
<feature type="binding site" evidence="5">
    <location>
        <position position="19"/>
    </location>
    <ligand>
        <name>ATP</name>
        <dbReference type="ChEBI" id="CHEBI:30616"/>
    </ligand>
</feature>
<dbReference type="PANTHER" id="PTHR48102:SF3">
    <property type="entry name" value="ATP-DEPENDENT PROTEASE ATPASE SUBUNIT HSLU"/>
    <property type="match status" value="1"/>
</dbReference>
<dbReference type="InterPro" id="IPR019489">
    <property type="entry name" value="Clp_ATPase_C"/>
</dbReference>
<evidence type="ECO:0000313" key="7">
    <source>
        <dbReference type="Proteomes" id="UP000035996"/>
    </source>
</evidence>
<evidence type="ECO:0000313" key="6">
    <source>
        <dbReference type="EMBL" id="KMM38686.1"/>
    </source>
</evidence>
<dbReference type="Pfam" id="PF00004">
    <property type="entry name" value="AAA"/>
    <property type="match status" value="1"/>
</dbReference>
<dbReference type="PRINTS" id="PR00300">
    <property type="entry name" value="CLPPROTEASEA"/>
</dbReference>
<dbReference type="Gene3D" id="1.10.8.60">
    <property type="match status" value="1"/>
</dbReference>
<evidence type="ECO:0000256" key="5">
    <source>
        <dbReference type="HAMAP-Rule" id="MF_00249"/>
    </source>
</evidence>
<comment type="function">
    <text evidence="5">ATPase subunit of a proteasome-like degradation complex; this subunit has chaperone activity. The binding of ATP and its subsequent hydrolysis by HslU are essential for unfolding of protein substrates subsequently hydrolyzed by HslV. HslU recognizes the N-terminal part of its protein substrates and unfolds these before they are guided to HslV for hydrolysis.</text>
</comment>
<feature type="binding site" evidence="5">
    <location>
        <position position="342"/>
    </location>
    <ligand>
        <name>ATP</name>
        <dbReference type="ChEBI" id="CHEBI:30616"/>
    </ligand>
</feature>
<dbReference type="SMART" id="SM00382">
    <property type="entry name" value="AAA"/>
    <property type="match status" value="1"/>
</dbReference>
<dbReference type="SUPFAM" id="SSF52540">
    <property type="entry name" value="P-loop containing nucleoside triphosphate hydrolases"/>
    <property type="match status" value="1"/>
</dbReference>
<evidence type="ECO:0000256" key="3">
    <source>
        <dbReference type="ARBA" id="ARBA00022840"/>
    </source>
</evidence>
<dbReference type="GO" id="GO:0036402">
    <property type="term" value="F:proteasome-activating activity"/>
    <property type="evidence" value="ECO:0007669"/>
    <property type="project" value="UniProtKB-UniRule"/>
</dbReference>
<proteinExistence type="inferred from homology"/>
<comment type="similarity">
    <text evidence="1 5">Belongs to the ClpX chaperone family. HslU subfamily.</text>
</comment>
<dbReference type="InterPro" id="IPR027417">
    <property type="entry name" value="P-loop_NTPase"/>
</dbReference>
<keyword evidence="6" id="KW-0645">Protease</keyword>
<dbReference type="RefSeq" id="WP_048309802.1">
    <property type="nucleotide sequence ID" value="NZ_CP119526.1"/>
</dbReference>
<dbReference type="GO" id="GO:0008233">
    <property type="term" value="F:peptidase activity"/>
    <property type="evidence" value="ECO:0007669"/>
    <property type="project" value="UniProtKB-KW"/>
</dbReference>
<reference evidence="6" key="1">
    <citation type="submission" date="2015-06" db="EMBL/GenBank/DDBJ databases">
        <authorList>
            <person name="Liu B."/>
            <person name="Wang J."/>
            <person name="Zhu Y."/>
            <person name="Liu G."/>
            <person name="Chen Q."/>
            <person name="Zheng C."/>
            <person name="Che J."/>
            <person name="Ge C."/>
            <person name="Shi H."/>
            <person name="Pan Z."/>
            <person name="Liu X."/>
        </authorList>
    </citation>
    <scope>NUCLEOTIDE SEQUENCE [LARGE SCALE GENOMIC DNA]</scope>
    <source>
        <strain evidence="6">DSM 16346</strain>
    </source>
</reference>
<dbReference type="CDD" id="cd19498">
    <property type="entry name" value="RecA-like_HslU"/>
    <property type="match status" value="1"/>
</dbReference>
<protein>
    <recommendedName>
        <fullName evidence="5">ATP-dependent protease ATPase subunit HslU</fullName>
    </recommendedName>
    <alternativeName>
        <fullName evidence="5">Unfoldase HslU</fullName>
    </alternativeName>
</protein>
<dbReference type="NCBIfam" id="TIGR00390">
    <property type="entry name" value="hslU"/>
    <property type="match status" value="1"/>
</dbReference>
<comment type="subunit">
    <text evidence="5">A double ring-shaped homohexamer of HslV is capped on each side by a ring-shaped HslU homohexamer. The assembly of the HslU/HslV complex is dependent on binding of ATP.</text>
</comment>
<keyword evidence="3 5" id="KW-0067">ATP-binding</keyword>
<dbReference type="InterPro" id="IPR003959">
    <property type="entry name" value="ATPase_AAA_core"/>
</dbReference>
<name>A0A0J6CQY2_9BACL</name>
<gene>
    <name evidence="5" type="primary">hslU</name>
    <name evidence="6" type="ORF">AB986_05275</name>
</gene>
<accession>A0A0J6CQY2</accession>
<dbReference type="InterPro" id="IPR004491">
    <property type="entry name" value="HslU"/>
</dbReference>
<keyword evidence="5" id="KW-0963">Cytoplasm</keyword>
<evidence type="ECO:0000256" key="4">
    <source>
        <dbReference type="ARBA" id="ARBA00023186"/>
    </source>
</evidence>
<keyword evidence="2 5" id="KW-0547">Nucleotide-binding</keyword>
<evidence type="ECO:0000256" key="1">
    <source>
        <dbReference type="ARBA" id="ARBA00009771"/>
    </source>
</evidence>
<dbReference type="GO" id="GO:0009376">
    <property type="term" value="C:HslUV protease complex"/>
    <property type="evidence" value="ECO:0007669"/>
    <property type="project" value="UniProtKB-UniRule"/>
</dbReference>
<dbReference type="SMART" id="SM01086">
    <property type="entry name" value="ClpB_D2-small"/>
    <property type="match status" value="1"/>
</dbReference>
<keyword evidence="4 5" id="KW-0143">Chaperone</keyword>
<feature type="binding site" evidence="5">
    <location>
        <position position="414"/>
    </location>
    <ligand>
        <name>ATP</name>
        <dbReference type="ChEBI" id="CHEBI:30616"/>
    </ligand>
</feature>
<dbReference type="InterPro" id="IPR003593">
    <property type="entry name" value="AAA+_ATPase"/>
</dbReference>
<dbReference type="AlphaFoldDB" id="A0A0J6CQY2"/>
<dbReference type="STRING" id="157733.AB986_05275"/>
<evidence type="ECO:0000256" key="2">
    <source>
        <dbReference type="ARBA" id="ARBA00022741"/>
    </source>
</evidence>
<dbReference type="FunFam" id="3.40.50.300:FF:000220">
    <property type="entry name" value="ATP-dependent protease ATPase subunit HslU"/>
    <property type="match status" value="1"/>
</dbReference>
<feature type="binding site" evidence="5">
    <location>
        <position position="278"/>
    </location>
    <ligand>
        <name>ATP</name>
        <dbReference type="ChEBI" id="CHEBI:30616"/>
    </ligand>
</feature>
<dbReference type="OrthoDB" id="9804062at2"/>
<comment type="caution">
    <text evidence="6">The sequence shown here is derived from an EMBL/GenBank/DDBJ whole genome shotgun (WGS) entry which is preliminary data.</text>
</comment>
<dbReference type="InterPro" id="IPR001270">
    <property type="entry name" value="ClpA/B"/>
</dbReference>
<dbReference type="GO" id="GO:0016887">
    <property type="term" value="F:ATP hydrolysis activity"/>
    <property type="evidence" value="ECO:0007669"/>
    <property type="project" value="InterPro"/>
</dbReference>
<dbReference type="Proteomes" id="UP000035996">
    <property type="component" value="Unassembled WGS sequence"/>
</dbReference>
<keyword evidence="6" id="KW-0378">Hydrolase</keyword>
<dbReference type="Gene3D" id="3.40.50.300">
    <property type="entry name" value="P-loop containing nucleotide triphosphate hydrolases"/>
    <property type="match status" value="2"/>
</dbReference>
<dbReference type="HAMAP" id="MF_00249">
    <property type="entry name" value="HslU"/>
    <property type="match status" value="1"/>
</dbReference>
<dbReference type="GO" id="GO:0005524">
    <property type="term" value="F:ATP binding"/>
    <property type="evidence" value="ECO:0007669"/>
    <property type="project" value="UniProtKB-UniRule"/>
</dbReference>
<dbReference type="EMBL" id="LELK01000001">
    <property type="protein sequence ID" value="KMM38686.1"/>
    <property type="molecule type" value="Genomic_DNA"/>
</dbReference>
<dbReference type="InterPro" id="IPR050052">
    <property type="entry name" value="ATP-dep_Clp_protease_ClpX"/>
</dbReference>
<dbReference type="Pfam" id="PF07724">
    <property type="entry name" value="AAA_2"/>
    <property type="match status" value="1"/>
</dbReference>
<sequence length="464" mass="52069">MSNPLTPRQIVEKLDQYIVGQNDAKKAVAVALRNRYRRGLLSDKLKDEVNPKNILMIGPTGVGKTEIARRLAKLVNAPFIKVEATKFTEVGYVGRDVESMVRDLVETSIRLVKEDRMEQVKGKAEENANKRIVELLVPSSKKQTQYKNPLEMLFGNQGQEESNSQTTSDDQSIASRRKQMAQQLALGELEDRMITVEVEEQNNSMMDMFQGAGMEQMGMNMQDMLGNFMPKKKKKRKLPVSEARKVLTQDEAAKLVDMDEVAQDAVSKTEQSGIIFIDEIDKVAGKSQQSADVSREGVQRDILPIVEGSTVTTKYGPVKTDHILFMAAGAFHMSKPSDLIPELQGRFPIRVELNSLNIDDFKRILTEPDNALVKQYTALLETEGIKVEFSDDAIHKIATIATEVNQDTDNIGARRLHTILEKLLEDLSFEAPDINLESITITPEYVEEKLASIAKNRDLSQFIL</sequence>
<feature type="binding site" evidence="5">
    <location>
        <begin position="61"/>
        <end position="66"/>
    </location>
    <ligand>
        <name>ATP</name>
        <dbReference type="ChEBI" id="CHEBI:30616"/>
    </ligand>
</feature>